<dbReference type="InterPro" id="IPR010930">
    <property type="entry name" value="Flg_bb/hook_C_dom"/>
</dbReference>
<comment type="similarity">
    <text evidence="2 4">Belongs to the flagella basal body rod proteins family.</text>
</comment>
<feature type="domain" description="Flagellar basal-body/hook protein C-terminal" evidence="6">
    <location>
        <begin position="195"/>
        <end position="239"/>
    </location>
</feature>
<keyword evidence="9" id="KW-1185">Reference proteome</keyword>
<dbReference type="EMBL" id="JADZLT010000040">
    <property type="protein sequence ID" value="MBH0236870.1"/>
    <property type="molecule type" value="Genomic_DNA"/>
</dbReference>
<evidence type="ECO:0000259" key="5">
    <source>
        <dbReference type="Pfam" id="PF00460"/>
    </source>
</evidence>
<dbReference type="Pfam" id="PF06429">
    <property type="entry name" value="Flg_bbr_C"/>
    <property type="match status" value="1"/>
</dbReference>
<sequence>MENATLVALSRQIALRRNLDVIADNVANITTDGFKRQALNFEEFVMPKARASSFERADRINTFVADWTTTTDFGSGSIEQSGNPLDVAINGNGFFVVQTPDGERYTRAGNFRIDNGGRLVTADGQPVLGEGGEILFEQNEIGIEIGADGSIASSAGVKGRLRLVAFEDDRLLRKAGANLFETDAAPEPAVGVQVMQGAIERSNVSGVVEMTRMINATRSYEQITKVIKDQDELRSRAISRLGQLN</sequence>
<organism evidence="8 9">
    <name type="scientific">Methylobrevis albus</name>
    <dbReference type="NCBI Taxonomy" id="2793297"/>
    <lineage>
        <taxon>Bacteria</taxon>
        <taxon>Pseudomonadati</taxon>
        <taxon>Pseudomonadota</taxon>
        <taxon>Alphaproteobacteria</taxon>
        <taxon>Hyphomicrobiales</taxon>
        <taxon>Pleomorphomonadaceae</taxon>
        <taxon>Methylobrevis</taxon>
    </lineage>
</organism>
<dbReference type="Pfam" id="PF00460">
    <property type="entry name" value="Flg_bb_rod"/>
    <property type="match status" value="1"/>
</dbReference>
<dbReference type="AlphaFoldDB" id="A0A931I028"/>
<evidence type="ECO:0000256" key="3">
    <source>
        <dbReference type="ARBA" id="ARBA00023143"/>
    </source>
</evidence>
<evidence type="ECO:0000259" key="7">
    <source>
        <dbReference type="Pfam" id="PF22692"/>
    </source>
</evidence>
<dbReference type="GO" id="GO:0071978">
    <property type="term" value="P:bacterial-type flagellum-dependent swarming motility"/>
    <property type="evidence" value="ECO:0007669"/>
    <property type="project" value="TreeGrafter"/>
</dbReference>
<dbReference type="SUPFAM" id="SSF117143">
    <property type="entry name" value="Flagellar hook protein flgE"/>
    <property type="match status" value="1"/>
</dbReference>
<gene>
    <name evidence="8" type="primary">flgF</name>
    <name evidence="8" type="ORF">I5731_03455</name>
</gene>
<dbReference type="InterPro" id="IPR001444">
    <property type="entry name" value="Flag_bb_rod_N"/>
</dbReference>
<dbReference type="InterPro" id="IPR053967">
    <property type="entry name" value="LlgE_F_G-like_D1"/>
</dbReference>
<name>A0A931I028_9HYPH</name>
<comment type="caution">
    <text evidence="8">The sequence shown here is derived from an EMBL/GenBank/DDBJ whole genome shotgun (WGS) entry which is preliminary data.</text>
</comment>
<evidence type="ECO:0000313" key="9">
    <source>
        <dbReference type="Proteomes" id="UP000631694"/>
    </source>
</evidence>
<reference evidence="8" key="1">
    <citation type="submission" date="2020-12" db="EMBL/GenBank/DDBJ databases">
        <title>Methylobrevis albus sp. nov., isolated from fresh water lack sediment.</title>
        <authorList>
            <person name="Zou Q."/>
        </authorList>
    </citation>
    <scope>NUCLEOTIDE SEQUENCE</scope>
    <source>
        <strain evidence="8">L22</strain>
    </source>
</reference>
<comment type="subunit">
    <text evidence="4">The basal body constitutes a major portion of the flagellar organelle and consists of five rings (E,L,P,S, and M) mounted on a central rod. The rod consists of about 26 subunits of FlgG in the distal portion, and FlgB, FlgC and FlgF are thought to build up the proximal portion of the rod with about 6 subunits each.</text>
</comment>
<dbReference type="Pfam" id="PF22692">
    <property type="entry name" value="LlgE_F_G_D1"/>
    <property type="match status" value="1"/>
</dbReference>
<dbReference type="RefSeq" id="WP_197309963.1">
    <property type="nucleotide sequence ID" value="NZ_JADZLT010000040.1"/>
</dbReference>
<keyword evidence="8" id="KW-0969">Cilium</keyword>
<accession>A0A931I028</accession>
<dbReference type="InterPro" id="IPR037925">
    <property type="entry name" value="FlgE/F/G-like"/>
</dbReference>
<comment type="subcellular location">
    <subcellularLocation>
        <location evidence="1 4">Bacterial flagellum basal body</location>
    </subcellularLocation>
</comment>
<dbReference type="GO" id="GO:0030694">
    <property type="term" value="C:bacterial-type flagellum basal body, rod"/>
    <property type="evidence" value="ECO:0007669"/>
    <property type="project" value="UniProtKB-UniRule"/>
</dbReference>
<dbReference type="PANTHER" id="PTHR30435">
    <property type="entry name" value="FLAGELLAR PROTEIN"/>
    <property type="match status" value="1"/>
</dbReference>
<dbReference type="InterPro" id="IPR020013">
    <property type="entry name" value="Flagellar_FlgE/F/G"/>
</dbReference>
<evidence type="ECO:0000256" key="1">
    <source>
        <dbReference type="ARBA" id="ARBA00004117"/>
    </source>
</evidence>
<dbReference type="InterPro" id="IPR012836">
    <property type="entry name" value="FlgF"/>
</dbReference>
<keyword evidence="8" id="KW-0282">Flagellum</keyword>
<evidence type="ECO:0000259" key="6">
    <source>
        <dbReference type="Pfam" id="PF06429"/>
    </source>
</evidence>
<feature type="domain" description="Flagellar basal body rod protein N-terminal" evidence="5">
    <location>
        <begin position="7"/>
        <end position="35"/>
    </location>
</feature>
<keyword evidence="3 4" id="KW-0975">Bacterial flagellum</keyword>
<feature type="domain" description="Flagellar hook protein FlgE/F/G-like D1" evidence="7">
    <location>
        <begin position="88"/>
        <end position="151"/>
    </location>
</feature>
<keyword evidence="8" id="KW-0966">Cell projection</keyword>
<dbReference type="NCBIfam" id="TIGR02490">
    <property type="entry name" value="flgF"/>
    <property type="match status" value="1"/>
</dbReference>
<dbReference type="PANTHER" id="PTHR30435:SF19">
    <property type="entry name" value="FLAGELLAR BASAL-BODY ROD PROTEIN FLGG"/>
    <property type="match status" value="1"/>
</dbReference>
<evidence type="ECO:0000256" key="4">
    <source>
        <dbReference type="RuleBase" id="RU362116"/>
    </source>
</evidence>
<proteinExistence type="inferred from homology"/>
<dbReference type="NCBIfam" id="TIGR03506">
    <property type="entry name" value="FlgEFG_subfam"/>
    <property type="match status" value="1"/>
</dbReference>
<evidence type="ECO:0000313" key="8">
    <source>
        <dbReference type="EMBL" id="MBH0236870.1"/>
    </source>
</evidence>
<protein>
    <recommendedName>
        <fullName evidence="4">Flagellar basal-body rod protein FlgF</fullName>
    </recommendedName>
</protein>
<dbReference type="Proteomes" id="UP000631694">
    <property type="component" value="Unassembled WGS sequence"/>
</dbReference>
<evidence type="ECO:0000256" key="2">
    <source>
        <dbReference type="ARBA" id="ARBA00009677"/>
    </source>
</evidence>